<dbReference type="AlphaFoldDB" id="A0A316VIS7"/>
<dbReference type="InParanoid" id="A0A316VIS7"/>
<evidence type="ECO:0000313" key="3">
    <source>
        <dbReference type="EMBL" id="PWN36203.1"/>
    </source>
</evidence>
<evidence type="ECO:0000256" key="1">
    <source>
        <dbReference type="SAM" id="MobiDB-lite"/>
    </source>
</evidence>
<name>A0A316VIS7_9BASI</name>
<keyword evidence="2" id="KW-0732">Signal</keyword>
<dbReference type="EMBL" id="KZ819603">
    <property type="protein sequence ID" value="PWN36203.1"/>
    <property type="molecule type" value="Genomic_DNA"/>
</dbReference>
<evidence type="ECO:0000256" key="2">
    <source>
        <dbReference type="SAM" id="SignalP"/>
    </source>
</evidence>
<keyword evidence="4" id="KW-1185">Reference proteome</keyword>
<gene>
    <name evidence="3" type="ORF">FA14DRAFT_184858</name>
</gene>
<sequence length="201" mass="23556">MRLPLIIFALLIRPSFGASPPLATPQAPTHEPIDLELRLGLPSATSKREIPAIPREYTSTDSIATTRTGQKRKRKTENHTTFSSTKTTKQLTPQQLERQRERVRLQAQKNRQRIMDQGAEAIEEEKKKQKVYNHNYRTRLYQDPVRLLYHRKVRRAAAMRRYNAKISDNATAKDFRLENNEATRENYKKRKEHQQGHMTPK</sequence>
<feature type="compositionally biased region" description="Basic and acidic residues" evidence="1">
    <location>
        <begin position="171"/>
        <end position="186"/>
    </location>
</feature>
<evidence type="ECO:0000313" key="4">
    <source>
        <dbReference type="Proteomes" id="UP000245771"/>
    </source>
</evidence>
<accession>A0A316VIS7</accession>
<feature type="region of interest" description="Disordered" evidence="1">
    <location>
        <begin position="46"/>
        <end position="97"/>
    </location>
</feature>
<reference evidence="3 4" key="1">
    <citation type="journal article" date="2018" name="Mol. Biol. Evol.">
        <title>Broad Genomic Sampling Reveals a Smut Pathogenic Ancestry of the Fungal Clade Ustilaginomycotina.</title>
        <authorList>
            <person name="Kijpornyongpan T."/>
            <person name="Mondo S.J."/>
            <person name="Barry K."/>
            <person name="Sandor L."/>
            <person name="Lee J."/>
            <person name="Lipzen A."/>
            <person name="Pangilinan J."/>
            <person name="LaButti K."/>
            <person name="Hainaut M."/>
            <person name="Henrissat B."/>
            <person name="Grigoriev I.V."/>
            <person name="Spatafora J.W."/>
            <person name="Aime M.C."/>
        </authorList>
    </citation>
    <scope>NUCLEOTIDE SEQUENCE [LARGE SCALE GENOMIC DNA]</scope>
    <source>
        <strain evidence="3 4">MCA 3882</strain>
    </source>
</reference>
<feature type="region of interest" description="Disordered" evidence="1">
    <location>
        <begin position="168"/>
        <end position="201"/>
    </location>
</feature>
<feature type="chain" id="PRO_5016366115" evidence="2">
    <location>
        <begin position="18"/>
        <end position="201"/>
    </location>
</feature>
<dbReference type="GeneID" id="37023192"/>
<dbReference type="Proteomes" id="UP000245771">
    <property type="component" value="Unassembled WGS sequence"/>
</dbReference>
<feature type="signal peptide" evidence="2">
    <location>
        <begin position="1"/>
        <end position="17"/>
    </location>
</feature>
<organism evidence="3 4">
    <name type="scientific">Meira miltonrushii</name>
    <dbReference type="NCBI Taxonomy" id="1280837"/>
    <lineage>
        <taxon>Eukaryota</taxon>
        <taxon>Fungi</taxon>
        <taxon>Dikarya</taxon>
        <taxon>Basidiomycota</taxon>
        <taxon>Ustilaginomycotina</taxon>
        <taxon>Exobasidiomycetes</taxon>
        <taxon>Exobasidiales</taxon>
        <taxon>Brachybasidiaceae</taxon>
        <taxon>Meira</taxon>
    </lineage>
</organism>
<proteinExistence type="predicted"/>
<dbReference type="RefSeq" id="XP_025356505.1">
    <property type="nucleotide sequence ID" value="XM_025501411.1"/>
</dbReference>
<feature type="compositionally biased region" description="Low complexity" evidence="1">
    <location>
        <begin position="85"/>
        <end position="96"/>
    </location>
</feature>
<protein>
    <submittedName>
        <fullName evidence="3">Uncharacterized protein</fullName>
    </submittedName>
</protein>